<evidence type="ECO:0000313" key="4">
    <source>
        <dbReference type="EMBL" id="MCG6663176.1"/>
    </source>
</evidence>
<feature type="domain" description="DAGKc" evidence="2">
    <location>
        <begin position="51"/>
        <end position="121"/>
    </location>
</feature>
<dbReference type="InterPro" id="IPR004363">
    <property type="entry name" value="Methylgl_synth"/>
</dbReference>
<dbReference type="Proteomes" id="UP000814353">
    <property type="component" value="Unassembled WGS sequence"/>
</dbReference>
<dbReference type="Pfam" id="PF00781">
    <property type="entry name" value="DAGK_cat"/>
    <property type="match status" value="1"/>
</dbReference>
<organism evidence="3 5">
    <name type="scientific">Billgrantia kenyensis</name>
    <dbReference type="NCBI Taxonomy" id="321266"/>
    <lineage>
        <taxon>Bacteria</taxon>
        <taxon>Pseudomonadati</taxon>
        <taxon>Pseudomonadota</taxon>
        <taxon>Gammaproteobacteria</taxon>
        <taxon>Oceanospirillales</taxon>
        <taxon>Halomonadaceae</taxon>
        <taxon>Billgrantia</taxon>
    </lineage>
</organism>
<keyword evidence="6" id="KW-1185">Reference proteome</keyword>
<dbReference type="GO" id="GO:0005829">
    <property type="term" value="C:cytosol"/>
    <property type="evidence" value="ECO:0007669"/>
    <property type="project" value="TreeGrafter"/>
</dbReference>
<dbReference type="GO" id="GO:0008929">
    <property type="term" value="F:methylglyoxal synthase activity"/>
    <property type="evidence" value="ECO:0007669"/>
    <property type="project" value="InterPro"/>
</dbReference>
<dbReference type="InterPro" id="IPR016064">
    <property type="entry name" value="NAD/diacylglycerol_kinase_sf"/>
</dbReference>
<dbReference type="PANTHER" id="PTHR30492">
    <property type="entry name" value="METHYLGLYOXAL SYNTHASE"/>
    <property type="match status" value="1"/>
</dbReference>
<name>A0A7V9W3G3_9GAMM</name>
<dbReference type="GO" id="GO:0016301">
    <property type="term" value="F:kinase activity"/>
    <property type="evidence" value="ECO:0007669"/>
    <property type="project" value="UniProtKB-KW"/>
</dbReference>
<feature type="compositionally biased region" description="Pro residues" evidence="1">
    <location>
        <begin position="304"/>
        <end position="318"/>
    </location>
</feature>
<dbReference type="SUPFAM" id="SSF111331">
    <property type="entry name" value="NAD kinase/diacylglycerol kinase-like"/>
    <property type="match status" value="1"/>
</dbReference>
<keyword evidence="3" id="KW-0808">Transferase</keyword>
<dbReference type="PROSITE" id="PS50146">
    <property type="entry name" value="DAGK"/>
    <property type="match status" value="1"/>
</dbReference>
<reference evidence="4 6" key="1">
    <citation type="submission" date="2020-05" db="EMBL/GenBank/DDBJ databases">
        <title>Comparative genomic analysis of denitrifying bacteria from Halomonas genus.</title>
        <authorList>
            <person name="Wang L."/>
            <person name="Shao Z."/>
        </authorList>
    </citation>
    <scope>NUCLEOTIDE SEQUENCE [LARGE SCALE GENOMIC DNA]</scope>
    <source>
        <strain evidence="4 6">DSM 17331</strain>
    </source>
</reference>
<dbReference type="SMART" id="SM00046">
    <property type="entry name" value="DAGKc"/>
    <property type="match status" value="1"/>
</dbReference>
<feature type="region of interest" description="Disordered" evidence="1">
    <location>
        <begin position="287"/>
        <end position="318"/>
    </location>
</feature>
<protein>
    <submittedName>
        <fullName evidence="3">Diacylglycerol kinase family lipid kinase</fullName>
    </submittedName>
</protein>
<dbReference type="EMBL" id="JACEFT010000022">
    <property type="protein sequence ID" value="MBA2780260.1"/>
    <property type="molecule type" value="Genomic_DNA"/>
</dbReference>
<keyword evidence="3" id="KW-0418">Kinase</keyword>
<sequence>MTYWLIVNKAAGDGRQGKSYWRSYLRAAGIEELNVHGLSETDWEQHVAPGDRVLVAGGDGSVNRVASVCVEREATLGVLPSGTANDFARNLGLPDDPLELCRMMRSEQTVEVDVSWLNGNVFLNVAHIGLGTLPSRQATQDQKQRLGRFSYLLTLAQRLGMQRGIHGRIECDDQVVEGPWLTIAIASGAYFGGGHELNQARIDDGMLDVVAIRHESWWRVGMAFITTRLLGRAPRSGDTMAHFQSSQCHIQLRHPHTVTADGENLGRMANVSAITRRGVLRVMGSRLVSGRPQPPEPIHYTPSDAPPMARPGPGAHPF</sequence>
<reference evidence="3 5" key="2">
    <citation type="submission" date="2020-07" db="EMBL/GenBank/DDBJ databases">
        <title>Identification of Halomonas strains.</title>
        <authorList>
            <person name="Xiao Z."/>
            <person name="Shen J."/>
        </authorList>
    </citation>
    <scope>NUCLEOTIDE SEQUENCE [LARGE SCALE GENOMIC DNA]</scope>
    <source>
        <strain evidence="3 5">DSM 17331</strain>
    </source>
</reference>
<dbReference type="Proteomes" id="UP000518091">
    <property type="component" value="Unassembled WGS sequence"/>
</dbReference>
<dbReference type="GO" id="GO:0019242">
    <property type="term" value="P:methylglyoxal biosynthetic process"/>
    <property type="evidence" value="ECO:0007669"/>
    <property type="project" value="InterPro"/>
</dbReference>
<evidence type="ECO:0000259" key="2">
    <source>
        <dbReference type="PROSITE" id="PS50146"/>
    </source>
</evidence>
<evidence type="ECO:0000256" key="1">
    <source>
        <dbReference type="SAM" id="MobiDB-lite"/>
    </source>
</evidence>
<dbReference type="EMBL" id="JABFUB010000018">
    <property type="protein sequence ID" value="MCG6663176.1"/>
    <property type="molecule type" value="Genomic_DNA"/>
</dbReference>
<dbReference type="Gene3D" id="3.40.50.10330">
    <property type="entry name" value="Probable inorganic polyphosphate/atp-NAD kinase, domain 1"/>
    <property type="match status" value="1"/>
</dbReference>
<comment type="caution">
    <text evidence="3">The sequence shown here is derived from an EMBL/GenBank/DDBJ whole genome shotgun (WGS) entry which is preliminary data.</text>
</comment>
<evidence type="ECO:0000313" key="6">
    <source>
        <dbReference type="Proteomes" id="UP000814353"/>
    </source>
</evidence>
<accession>A0A7V9W3G3</accession>
<evidence type="ECO:0000313" key="3">
    <source>
        <dbReference type="EMBL" id="MBA2780260.1"/>
    </source>
</evidence>
<dbReference type="AlphaFoldDB" id="A0A7V9W3G3"/>
<dbReference type="Pfam" id="PF19279">
    <property type="entry name" value="YegS_C"/>
    <property type="match status" value="1"/>
</dbReference>
<evidence type="ECO:0000313" key="5">
    <source>
        <dbReference type="Proteomes" id="UP000518091"/>
    </source>
</evidence>
<gene>
    <name evidence="3" type="ORF">H1D44_15320</name>
    <name evidence="4" type="ORF">HOP48_16705</name>
</gene>
<proteinExistence type="predicted"/>
<dbReference type="RefSeq" id="WP_181515732.1">
    <property type="nucleotide sequence ID" value="NZ_JABFUB010000018.1"/>
</dbReference>
<dbReference type="InterPro" id="IPR017438">
    <property type="entry name" value="ATP-NAD_kinase_N"/>
</dbReference>
<dbReference type="PANTHER" id="PTHR30492:SF0">
    <property type="entry name" value="METHYLGLYOXAL SYNTHASE"/>
    <property type="match status" value="1"/>
</dbReference>
<dbReference type="InterPro" id="IPR045540">
    <property type="entry name" value="YegS/DAGK_C"/>
</dbReference>
<dbReference type="InterPro" id="IPR001206">
    <property type="entry name" value="Diacylglycerol_kinase_cat_dom"/>
</dbReference>
<dbReference type="Gene3D" id="2.60.200.40">
    <property type="match status" value="1"/>
</dbReference>